<dbReference type="GO" id="GO:0008270">
    <property type="term" value="F:zinc ion binding"/>
    <property type="evidence" value="ECO:0007669"/>
    <property type="project" value="UniProtKB-KW"/>
</dbReference>
<keyword evidence="2" id="KW-0479">Metal-binding</keyword>
<feature type="compositionally biased region" description="Pro residues" evidence="6">
    <location>
        <begin position="567"/>
        <end position="594"/>
    </location>
</feature>
<evidence type="ECO:0000256" key="6">
    <source>
        <dbReference type="SAM" id="MobiDB-lite"/>
    </source>
</evidence>
<protein>
    <submittedName>
        <fullName evidence="8">ZCCHC8</fullName>
    </submittedName>
</protein>
<feature type="region of interest" description="Disordered" evidence="6">
    <location>
        <begin position="491"/>
        <end position="616"/>
    </location>
</feature>
<dbReference type="AlphaFoldDB" id="A0A8S3V4P0"/>
<keyword evidence="4" id="KW-0862">Zinc</keyword>
<accession>A0A8S3V4P0</accession>
<reference evidence="8" key="1">
    <citation type="submission" date="2021-03" db="EMBL/GenBank/DDBJ databases">
        <authorList>
            <person name="Bekaert M."/>
        </authorList>
    </citation>
    <scope>NUCLEOTIDE SEQUENCE</scope>
</reference>
<feature type="region of interest" description="Disordered" evidence="6">
    <location>
        <begin position="38"/>
        <end position="102"/>
    </location>
</feature>
<dbReference type="Proteomes" id="UP000683360">
    <property type="component" value="Unassembled WGS sequence"/>
</dbReference>
<feature type="compositionally biased region" description="Acidic residues" evidence="6">
    <location>
        <begin position="48"/>
        <end position="67"/>
    </location>
</feature>
<comment type="caution">
    <text evidence="8">The sequence shown here is derived from an EMBL/GenBank/DDBJ whole genome shotgun (WGS) entry which is preliminary data.</text>
</comment>
<evidence type="ECO:0000259" key="7">
    <source>
        <dbReference type="SMART" id="SM00581"/>
    </source>
</evidence>
<dbReference type="GO" id="GO:0003723">
    <property type="term" value="F:RNA binding"/>
    <property type="evidence" value="ECO:0007669"/>
    <property type="project" value="TreeGrafter"/>
</dbReference>
<keyword evidence="9" id="KW-1185">Reference proteome</keyword>
<gene>
    <name evidence="8" type="ORF">MEDL_62989</name>
</gene>
<sequence length="777" mass="87029">MATDVFGDLSLFDEFEKDRNSSASFIKYDVTNEGQEDKSKILFKIGTSDDESSSESNSESESESETETENRDVDNVNKTDSENVEQINTTNEKVESKNTTSFKLQHERNKYKRFADLIDSTRKVADTDSPACQILFHNNKFSSSVLPELDLEVLLLNITGLLYKEMFDSSVLPELDLEPSTLTCVDINEKLTAPQRNKSMWSSHAIIGCSHIYQYFLIDTLGWPLVNFNPSLTDSWEIPKFEQCFLDPIPFDEDESVRVKPGRPKATCFNCGADHMISECPVPKDFQRIKKNKSEFLDKSGGPHGPSQKLTGSRYHRDDDPRFATFKPGQISDKLREALGLSPQQIPQYVYRMRLLGYPPGWLEEAKKQGSGLMLFDKHGKEVDITGQSMEDGEVNEERVQEPQIDPNKIMDYPGFTVELSEDLVDVSIVYSAICDYRVPRLDTKVWAIFPRRKNTFKNNFCYIFGCGEKKKIGTGRTCYKKKMKVEEAEMEIEDDETHADRNGEFLSPYSSSPVATEGRHKRRVPLPGNPPLPCDTPPGKPPLPMGTPPPTPEEILRRRGHTPLSGQPPLPMATPPGKPPLPLGTPPPTPDMPSPIHRQLSALSAKSGRSTSPTLDDLEKQYQLIQEKLCQDENVDDIELQVVDSIEEEEEEGSLQDLSGAQLTRQGSTTSIQTFGELGTGSPSNSLPGTPGVNMDDSFINLSSSELSKSNSISKDYGTPIYMRTVSKEKLPTASSFGQGIEDHMPFENLPDSTGSYSKMSKLIDKIRSNIKRKKR</sequence>
<dbReference type="InterPro" id="IPR052115">
    <property type="entry name" value="NEXT_complex_subunit_ZCCHC8"/>
</dbReference>
<evidence type="ECO:0000313" key="9">
    <source>
        <dbReference type="Proteomes" id="UP000683360"/>
    </source>
</evidence>
<feature type="region of interest" description="Disordered" evidence="6">
    <location>
        <begin position="294"/>
        <end position="322"/>
    </location>
</feature>
<feature type="compositionally biased region" description="Pro residues" evidence="6">
    <location>
        <begin position="528"/>
        <end position="553"/>
    </location>
</feature>
<evidence type="ECO:0000256" key="5">
    <source>
        <dbReference type="ARBA" id="ARBA00023242"/>
    </source>
</evidence>
<evidence type="ECO:0000256" key="1">
    <source>
        <dbReference type="ARBA" id="ARBA00004123"/>
    </source>
</evidence>
<dbReference type="PANTHER" id="PTHR13316:SF0">
    <property type="entry name" value="ZINC FINGER CCHC DOMAIN-CONTAINING PROTEIN 8"/>
    <property type="match status" value="1"/>
</dbReference>
<feature type="compositionally biased region" description="Polar residues" evidence="6">
    <location>
        <begin position="602"/>
        <end position="615"/>
    </location>
</feature>
<evidence type="ECO:0000256" key="4">
    <source>
        <dbReference type="ARBA" id="ARBA00022833"/>
    </source>
</evidence>
<feature type="domain" description="PSP proline-rich" evidence="7">
    <location>
        <begin position="323"/>
        <end position="375"/>
    </location>
</feature>
<feature type="compositionally biased region" description="Polar residues" evidence="6">
    <location>
        <begin position="657"/>
        <end position="675"/>
    </location>
</feature>
<dbReference type="InterPro" id="IPR006568">
    <property type="entry name" value="PSP_pro-rich"/>
</dbReference>
<dbReference type="OrthoDB" id="8026949at2759"/>
<evidence type="ECO:0000313" key="8">
    <source>
        <dbReference type="EMBL" id="CAG2251332.1"/>
    </source>
</evidence>
<dbReference type="EMBL" id="CAJPWZ010003082">
    <property type="protein sequence ID" value="CAG2251332.1"/>
    <property type="molecule type" value="Genomic_DNA"/>
</dbReference>
<dbReference type="PANTHER" id="PTHR13316">
    <property type="entry name" value="ZINC FINGER, CCHC DOMAIN CONTAINING 8"/>
    <property type="match status" value="1"/>
</dbReference>
<evidence type="ECO:0000256" key="3">
    <source>
        <dbReference type="ARBA" id="ARBA00022771"/>
    </source>
</evidence>
<feature type="compositionally biased region" description="Polar residues" evidence="6">
    <location>
        <begin position="84"/>
        <end position="102"/>
    </location>
</feature>
<keyword evidence="3" id="KW-0863">Zinc-finger</keyword>
<dbReference type="GO" id="GO:0071013">
    <property type="term" value="C:catalytic step 2 spliceosome"/>
    <property type="evidence" value="ECO:0007669"/>
    <property type="project" value="TreeGrafter"/>
</dbReference>
<comment type="subcellular location">
    <subcellularLocation>
        <location evidence="1">Nucleus</location>
    </subcellularLocation>
</comment>
<feature type="region of interest" description="Disordered" evidence="6">
    <location>
        <begin position="648"/>
        <end position="699"/>
    </location>
</feature>
<organism evidence="8 9">
    <name type="scientific">Mytilus edulis</name>
    <name type="common">Blue mussel</name>
    <dbReference type="NCBI Taxonomy" id="6550"/>
    <lineage>
        <taxon>Eukaryota</taxon>
        <taxon>Metazoa</taxon>
        <taxon>Spiralia</taxon>
        <taxon>Lophotrochozoa</taxon>
        <taxon>Mollusca</taxon>
        <taxon>Bivalvia</taxon>
        <taxon>Autobranchia</taxon>
        <taxon>Pteriomorphia</taxon>
        <taxon>Mytilida</taxon>
        <taxon>Mytiloidea</taxon>
        <taxon>Mytilidae</taxon>
        <taxon>Mytilinae</taxon>
        <taxon>Mytilus</taxon>
    </lineage>
</organism>
<keyword evidence="5" id="KW-0539">Nucleus</keyword>
<feature type="compositionally biased region" description="Basic and acidic residues" evidence="6">
    <location>
        <begin position="68"/>
        <end position="81"/>
    </location>
</feature>
<dbReference type="Pfam" id="PF04046">
    <property type="entry name" value="PSP"/>
    <property type="match status" value="1"/>
</dbReference>
<proteinExistence type="predicted"/>
<name>A0A8S3V4P0_MYTED</name>
<dbReference type="SMART" id="SM00581">
    <property type="entry name" value="PSP"/>
    <property type="match status" value="1"/>
</dbReference>
<evidence type="ECO:0000256" key="2">
    <source>
        <dbReference type="ARBA" id="ARBA00022723"/>
    </source>
</evidence>